<dbReference type="KEGG" id="svp:Pan189_05970"/>
<dbReference type="InterPro" id="IPR015943">
    <property type="entry name" value="WD40/YVTN_repeat-like_dom_sf"/>
</dbReference>
<name>A0A517QX51_9PLAN</name>
<dbReference type="PANTHER" id="PTHR34512:SF30">
    <property type="entry name" value="OUTER MEMBRANE PROTEIN ASSEMBLY FACTOR BAMB"/>
    <property type="match status" value="1"/>
</dbReference>
<feature type="region of interest" description="Disordered" evidence="1">
    <location>
        <begin position="604"/>
        <end position="623"/>
    </location>
</feature>
<proteinExistence type="predicted"/>
<dbReference type="RefSeq" id="WP_310821002.1">
    <property type="nucleotide sequence ID" value="NZ_CP036268.1"/>
</dbReference>
<dbReference type="Pfam" id="PF13360">
    <property type="entry name" value="PQQ_2"/>
    <property type="match status" value="1"/>
</dbReference>
<dbReference type="EMBL" id="CP036268">
    <property type="protein sequence ID" value="QDT36242.1"/>
    <property type="molecule type" value="Genomic_DNA"/>
</dbReference>
<dbReference type="InterPro" id="IPR011047">
    <property type="entry name" value="Quinoprotein_ADH-like_sf"/>
</dbReference>
<dbReference type="PANTHER" id="PTHR34512">
    <property type="entry name" value="CELL SURFACE PROTEIN"/>
    <property type="match status" value="1"/>
</dbReference>
<dbReference type="InterPro" id="IPR002372">
    <property type="entry name" value="PQQ_rpt_dom"/>
</dbReference>
<evidence type="ECO:0000256" key="1">
    <source>
        <dbReference type="SAM" id="MobiDB-lite"/>
    </source>
</evidence>
<dbReference type="InterPro" id="IPR018391">
    <property type="entry name" value="PQQ_b-propeller_rpt"/>
</dbReference>
<organism evidence="3 4">
    <name type="scientific">Stratiformator vulcanicus</name>
    <dbReference type="NCBI Taxonomy" id="2527980"/>
    <lineage>
        <taxon>Bacteria</taxon>
        <taxon>Pseudomonadati</taxon>
        <taxon>Planctomycetota</taxon>
        <taxon>Planctomycetia</taxon>
        <taxon>Planctomycetales</taxon>
        <taxon>Planctomycetaceae</taxon>
        <taxon>Stratiformator</taxon>
    </lineage>
</organism>
<dbReference type="SUPFAM" id="SSF50998">
    <property type="entry name" value="Quinoprotein alcohol dehydrogenase-like"/>
    <property type="match status" value="2"/>
</dbReference>
<dbReference type="Proteomes" id="UP000317318">
    <property type="component" value="Chromosome"/>
</dbReference>
<feature type="compositionally biased region" description="Basic and acidic residues" evidence="1">
    <location>
        <begin position="608"/>
        <end position="622"/>
    </location>
</feature>
<reference evidence="3 4" key="1">
    <citation type="submission" date="2019-02" db="EMBL/GenBank/DDBJ databases">
        <title>Deep-cultivation of Planctomycetes and their phenomic and genomic characterization uncovers novel biology.</title>
        <authorList>
            <person name="Wiegand S."/>
            <person name="Jogler M."/>
            <person name="Boedeker C."/>
            <person name="Pinto D."/>
            <person name="Vollmers J."/>
            <person name="Rivas-Marin E."/>
            <person name="Kohn T."/>
            <person name="Peeters S.H."/>
            <person name="Heuer A."/>
            <person name="Rast P."/>
            <person name="Oberbeckmann S."/>
            <person name="Bunk B."/>
            <person name="Jeske O."/>
            <person name="Meyerdierks A."/>
            <person name="Storesund J.E."/>
            <person name="Kallscheuer N."/>
            <person name="Luecker S."/>
            <person name="Lage O.M."/>
            <person name="Pohl T."/>
            <person name="Merkel B.J."/>
            <person name="Hornburger P."/>
            <person name="Mueller R.-W."/>
            <person name="Bruemmer F."/>
            <person name="Labrenz M."/>
            <person name="Spormann A.M."/>
            <person name="Op den Camp H."/>
            <person name="Overmann J."/>
            <person name="Amann R."/>
            <person name="Jetten M.S.M."/>
            <person name="Mascher T."/>
            <person name="Medema M.H."/>
            <person name="Devos D.P."/>
            <person name="Kaster A.-K."/>
            <person name="Ovreas L."/>
            <person name="Rohde M."/>
            <person name="Galperin M.Y."/>
            <person name="Jogler C."/>
        </authorList>
    </citation>
    <scope>NUCLEOTIDE SEQUENCE [LARGE SCALE GENOMIC DNA]</scope>
    <source>
        <strain evidence="3 4">Pan189</strain>
    </source>
</reference>
<dbReference type="Gene3D" id="2.130.10.10">
    <property type="entry name" value="YVTN repeat-like/Quinoprotein amine dehydrogenase"/>
    <property type="match status" value="2"/>
</dbReference>
<evidence type="ECO:0000313" key="3">
    <source>
        <dbReference type="EMBL" id="QDT36242.1"/>
    </source>
</evidence>
<keyword evidence="4" id="KW-1185">Reference proteome</keyword>
<protein>
    <submittedName>
        <fullName evidence="3">Outer membrane protein assembly factor BamB</fullName>
    </submittedName>
</protein>
<accession>A0A517QX51</accession>
<feature type="domain" description="Pyrrolo-quinoline quinone repeat" evidence="2">
    <location>
        <begin position="669"/>
        <end position="898"/>
    </location>
</feature>
<evidence type="ECO:0000259" key="2">
    <source>
        <dbReference type="Pfam" id="PF13360"/>
    </source>
</evidence>
<sequence>MPRNFRLPLERSVAVVPVLATMLVCVLSIEARCADAEPVAAVAKRSIAQLNDPSYDVRQSAESKLVALGIAAKPALTSAIKTGSPHVSDVCQRILERLIADDFRRRLKEFEEGGDPLSELAWKRFREQIGDSEAHRKAFSELMLAEPELFLAYTEGLESAAEAVSERFARMLYRPRTYLVSIRQPTADLESMLAMIFLLCDPRIDPASVANDLQQVLSNTRRHLKEITANPIYREILDAGLMRLAGTQNNDSRVYSTLSLAASLNCEQATLKMAASILSGRVKTRPQYFAAALGAVGSIHKEKSIPALQSFLHDHRIVTGAMKRGSRQYASIQVSDIAAFWIARSLEIPTDEHWATQVKNFVKNIERSPHSAIHYSNYRLKTDDERPKLIAKIEAKLKSRPYPVESIRPVVTPKATGSVKYESQRTSFTARAKAAPEPDYPIVEALIARQLGRAAAAIEDGDLQSALAVLSSLQKAGPPEALVFESPRVFRTLVVWAENLFLMLSPDELRQYQILFGATGKAALQQATNEGPSAIADVAIQYPYTEAGLEALVRLSLHLRDRGEFSEALILARRAERMDDVMSGEERPSLPAIVADLEARGPLGGTGKRLDRQSVGEADPNKSRNPYLVTEWSKPFDRSLRSEYHSAQGPNFASVRPGIGSEVVAVARTSELSAFDTTSGEHMWTAQFPQRELRDLGASSEASWNSLPKWCRLDPLSDAVVHDGHRIYATADRFEGLGPLEASIIVNRSGRVRIAWPSEERDPELRAYDAVTGRLAWSLGRSSDRAKNEPQGRIISPPAVSNYGVLVVTETESETRLILIDPESGRQTRSWPIALPLAYAQPSRYVYRGIPAGLQTRRLAAPTVDKDYGVAAAPDGQFACIDFALGAVRWSRNVILPESPTTASVRRISGGAEKDFWVIARPDRWISNRALITGETILLTAIGSDELIAVNATNGESRWTIRREDGIDISVHGDRLIIVGRRTVRLFDLADGTPTQVARVRLGRRQPSGPGAVYGKDFYLPFDSGEIGRVALFDGSLAVLASDRPLAGPTGLFPLERGLLVVDTKAVSEFQPANERDGNGPAGPSWIRSARVAQLAGDPATAIDLLHRTDEDSRTPEVDRTRLKLLASLFAEQTTGFDQQFDRFCKEIAAVPELCATLLHTAAALQSRGAQDELARLLSEVDPTEWTDLEPIRRAAGYRIRPHVWLKKLRQHVEIESKTTQISSSSQEPVINVPAHDWPARLKVDAEQKPDAVLSRSITSQVAIRNFYGDGSPVIAVHDPRQRKLNVRDGKLRSLFEAKLPTPAARISNVDLYARLPGVQIDQVLAVARGDAIFALDLSEKPVVDSETEGENRILWKADRWDAGRQPLETTLLSGVLNQNRARPRVTFWPIAANAEAVFFQQSQILRAVDPQTGQVRWERDDFDSGCDLLVSRGRLVVSPPLSERAYVLDALDGSLLREVSAVPFAQRRQYYDGLIVRVVEDGPERCVGLYDPVTEAYVWKKTLEVGTCLDADASRLYALNERGQLQLIDLAEGDVEAVLQTEGLEDFVNLHVISGGATPVLLVEVPDQSQDRRINNRYNRGSVSAASAICLGIDTAKGKLAWSKLVKAQSALVDQPTGLPFVFFCGRYSPITVLNGRTSIRSAKYSSLMLDRRSGAVLHKHEQNARYNVCYRYEAAEDGLIEVRTSQERLVVRAARDDEPVEAVRGAASP</sequence>
<dbReference type="SMART" id="SM00564">
    <property type="entry name" value="PQQ"/>
    <property type="match status" value="4"/>
</dbReference>
<evidence type="ECO:0000313" key="4">
    <source>
        <dbReference type="Proteomes" id="UP000317318"/>
    </source>
</evidence>
<gene>
    <name evidence="3" type="primary">bamB_1</name>
    <name evidence="3" type="ORF">Pan189_05970</name>
</gene>